<reference evidence="2 3" key="1">
    <citation type="submission" date="2015-07" db="EMBL/GenBank/DDBJ databases">
        <title>Genome analysis of myxobacterium Chondromyces crocatus Cm c5 reveals a high potential for natural compound synthesis and the genetic basis for the loss of fruiting body formation.</title>
        <authorList>
            <person name="Zaburannyi N."/>
            <person name="Bunk B."/>
            <person name="Maier J."/>
            <person name="Overmann J."/>
            <person name="Mueller R."/>
        </authorList>
    </citation>
    <scope>NUCLEOTIDE SEQUENCE [LARGE SCALE GENOMIC DNA]</scope>
    <source>
        <strain evidence="2 3">Cm c5</strain>
    </source>
</reference>
<accession>A0A0K1EIT5</accession>
<feature type="compositionally biased region" description="Low complexity" evidence="1">
    <location>
        <begin position="83"/>
        <end position="98"/>
    </location>
</feature>
<dbReference type="AlphaFoldDB" id="A0A0K1EIT5"/>
<evidence type="ECO:0000313" key="2">
    <source>
        <dbReference type="EMBL" id="AKT40781.1"/>
    </source>
</evidence>
<dbReference type="KEGG" id="ccro:CMC5_049370"/>
<sequence length="108" mass="10557">MGGRVGRLSCSPEEAELRARLRVGDAKGVQLGAVLAGHGFGEEGHAEAADREGGNGVGRARSEGDVRPEAAAGAGVVEGGADAGAAGEADEGGSSSAAREMDFLPARG</sequence>
<dbReference type="STRING" id="52.CMC5_049370"/>
<feature type="compositionally biased region" description="Basic and acidic residues" evidence="1">
    <location>
        <begin position="40"/>
        <end position="53"/>
    </location>
</feature>
<dbReference type="Proteomes" id="UP000067626">
    <property type="component" value="Chromosome"/>
</dbReference>
<name>A0A0K1EIT5_CHOCO</name>
<feature type="region of interest" description="Disordered" evidence="1">
    <location>
        <begin position="40"/>
        <end position="108"/>
    </location>
</feature>
<keyword evidence="3" id="KW-1185">Reference proteome</keyword>
<organism evidence="2 3">
    <name type="scientific">Chondromyces crocatus</name>
    <dbReference type="NCBI Taxonomy" id="52"/>
    <lineage>
        <taxon>Bacteria</taxon>
        <taxon>Pseudomonadati</taxon>
        <taxon>Myxococcota</taxon>
        <taxon>Polyangia</taxon>
        <taxon>Polyangiales</taxon>
        <taxon>Polyangiaceae</taxon>
        <taxon>Chondromyces</taxon>
    </lineage>
</organism>
<gene>
    <name evidence="2" type="ORF">CMC5_049370</name>
</gene>
<evidence type="ECO:0000313" key="3">
    <source>
        <dbReference type="Proteomes" id="UP000067626"/>
    </source>
</evidence>
<evidence type="ECO:0000256" key="1">
    <source>
        <dbReference type="SAM" id="MobiDB-lite"/>
    </source>
</evidence>
<protein>
    <submittedName>
        <fullName evidence="2">Uncharacterized protein</fullName>
    </submittedName>
</protein>
<dbReference type="EMBL" id="CP012159">
    <property type="protein sequence ID" value="AKT40781.1"/>
    <property type="molecule type" value="Genomic_DNA"/>
</dbReference>
<proteinExistence type="predicted"/>